<protein>
    <submittedName>
        <fullName evidence="1">Uncharacterized protein</fullName>
    </submittedName>
</protein>
<proteinExistence type="predicted"/>
<dbReference type="RefSeq" id="WP_090217681.1">
    <property type="nucleotide sequence ID" value="NZ_FMWG01000004.1"/>
</dbReference>
<gene>
    <name evidence="1" type="ORF">SAMN04488118_10417</name>
</gene>
<evidence type="ECO:0000313" key="2">
    <source>
        <dbReference type="Proteomes" id="UP000198767"/>
    </source>
</evidence>
<sequence length="79" mass="8738">MRVSKNNRTAAAQLLQRLDPASYDARCLRELVACYDNKEPVDEAIYSDACAILSNAFQPPYIPDEHGNPVKNPALMDAS</sequence>
<keyword evidence="2" id="KW-1185">Reference proteome</keyword>
<dbReference type="STRING" id="1156985.SAMN04488118_10417"/>
<organism evidence="1 2">
    <name type="scientific">Epibacterium ulvae</name>
    <dbReference type="NCBI Taxonomy" id="1156985"/>
    <lineage>
        <taxon>Bacteria</taxon>
        <taxon>Pseudomonadati</taxon>
        <taxon>Pseudomonadota</taxon>
        <taxon>Alphaproteobacteria</taxon>
        <taxon>Rhodobacterales</taxon>
        <taxon>Roseobacteraceae</taxon>
        <taxon>Epibacterium</taxon>
    </lineage>
</organism>
<dbReference type="AlphaFoldDB" id="A0A1G5QDN1"/>
<reference evidence="1 2" key="1">
    <citation type="submission" date="2016-10" db="EMBL/GenBank/DDBJ databases">
        <authorList>
            <person name="de Groot N.N."/>
        </authorList>
    </citation>
    <scope>NUCLEOTIDE SEQUENCE [LARGE SCALE GENOMIC DNA]</scope>
    <source>
        <strain evidence="1 2">U95</strain>
    </source>
</reference>
<dbReference type="EMBL" id="FMWG01000004">
    <property type="protein sequence ID" value="SCZ59995.1"/>
    <property type="molecule type" value="Genomic_DNA"/>
</dbReference>
<dbReference type="Proteomes" id="UP000198767">
    <property type="component" value="Unassembled WGS sequence"/>
</dbReference>
<name>A0A1G5QDN1_9RHOB</name>
<accession>A0A1G5QDN1</accession>
<evidence type="ECO:0000313" key="1">
    <source>
        <dbReference type="EMBL" id="SCZ59995.1"/>
    </source>
</evidence>